<accession>A0AAW6TT36</accession>
<dbReference type="EMBL" id="JASCXX010000001">
    <property type="protein sequence ID" value="MDI6447434.1"/>
    <property type="molecule type" value="Genomic_DNA"/>
</dbReference>
<reference evidence="1" key="1">
    <citation type="submission" date="2023-05" db="EMBL/GenBank/DDBJ databases">
        <title>Anaerotaeda fermentans gen. nov., sp. nov., a novel anaerobic planctomycete of the new family within the order Sedimentisphaerales isolated from Taman Peninsula, Russia.</title>
        <authorList>
            <person name="Khomyakova M.A."/>
            <person name="Merkel A.Y."/>
            <person name="Slobodkin A.I."/>
        </authorList>
    </citation>
    <scope>NUCLEOTIDE SEQUENCE</scope>
    <source>
        <strain evidence="1">M17dextr</strain>
    </source>
</reference>
<dbReference type="RefSeq" id="WP_349242844.1">
    <property type="nucleotide sequence ID" value="NZ_JASCXX010000001.1"/>
</dbReference>
<comment type="caution">
    <text evidence="1">The sequence shown here is derived from an EMBL/GenBank/DDBJ whole genome shotgun (WGS) entry which is preliminary data.</text>
</comment>
<keyword evidence="2" id="KW-1185">Reference proteome</keyword>
<gene>
    <name evidence="1" type="ORF">QJ522_00130</name>
</gene>
<dbReference type="AlphaFoldDB" id="A0AAW6TT36"/>
<protein>
    <submittedName>
        <fullName evidence="1">Helix-turn-helix transcriptional regulator</fullName>
    </submittedName>
</protein>
<sequence length="367" mass="41330">MKVEFRLKELLGRYGQDYHGVIGDLADWAGVNRHTIARLYNDRATSVSFVLLSRLCSWMAEKGIPADELPGGLFGAGRAPLWNTMARQGGEVTIYLGEYQPISAGEVTWRWISRRDSTVASELVQQLSSGTEGGSPAPRLNFRYLPFRYSPADHIVDAGLLNEDMNRTREVFRQTQQNPEPGTAIIIGSQRVNYLLEFFVADLFGCKPFTPSAGLPSVPFFSVYRQSDQNTPSCFGGPRNPFQQKDSTTAGLHYLNDRGNWVVCPWAREEQDAGVVISVNDHRRKSITLALFGFSGRATEAIGKQLVNKEDLFWPPTLKRKNREVGVFICRLTYTPSESEYDSQGEVQMQTCEVMRLEEKTLDKFVH</sequence>
<name>A0AAW6TT36_9BACT</name>
<evidence type="ECO:0000313" key="2">
    <source>
        <dbReference type="Proteomes" id="UP001431776"/>
    </source>
</evidence>
<proteinExistence type="predicted"/>
<evidence type="ECO:0000313" key="1">
    <source>
        <dbReference type="EMBL" id="MDI6447434.1"/>
    </source>
</evidence>
<dbReference type="Proteomes" id="UP001431776">
    <property type="component" value="Unassembled WGS sequence"/>
</dbReference>
<organism evidence="1 2">
    <name type="scientific">Anaerobaca lacustris</name>
    <dbReference type="NCBI Taxonomy" id="3044600"/>
    <lineage>
        <taxon>Bacteria</taxon>
        <taxon>Pseudomonadati</taxon>
        <taxon>Planctomycetota</taxon>
        <taxon>Phycisphaerae</taxon>
        <taxon>Sedimentisphaerales</taxon>
        <taxon>Anaerobacaceae</taxon>
        <taxon>Anaerobaca</taxon>
    </lineage>
</organism>